<protein>
    <recommendedName>
        <fullName evidence="1 6">4-diphosphocytidyl-2-C-methyl-D-erythritol kinase</fullName>
        <shortName evidence="6">CMK</shortName>
        <ecNumber evidence="6">2.7.1.148</ecNumber>
    </recommendedName>
    <alternativeName>
        <fullName evidence="6">4-(cytidine-5'-diphospho)-2-C-methyl-D-erythritol kinase</fullName>
    </alternativeName>
</protein>
<dbReference type="Gene3D" id="3.30.230.10">
    <property type="match status" value="1"/>
</dbReference>
<dbReference type="GO" id="GO:0050515">
    <property type="term" value="F:4-(cytidine 5'-diphospho)-2-C-methyl-D-erythritol kinase activity"/>
    <property type="evidence" value="ECO:0007669"/>
    <property type="project" value="UniProtKB-UniRule"/>
</dbReference>
<evidence type="ECO:0000313" key="9">
    <source>
        <dbReference type="Proteomes" id="UP000000496"/>
    </source>
</evidence>
<dbReference type="RefSeq" id="WP_013944148.1">
    <property type="nucleotide sequence ID" value="NC_015713.1"/>
</dbReference>
<keyword evidence="4 6" id="KW-0418">Kinase</keyword>
<dbReference type="InterPro" id="IPR006204">
    <property type="entry name" value="GHMP_kinase_N_dom"/>
</dbReference>
<dbReference type="SUPFAM" id="SSF54211">
    <property type="entry name" value="Ribosomal protein S5 domain 2-like"/>
    <property type="match status" value="1"/>
</dbReference>
<name>F8L344_SIMNZ</name>
<comment type="catalytic activity">
    <reaction evidence="6">
        <text>4-CDP-2-C-methyl-D-erythritol + ATP = 4-CDP-2-C-methyl-D-erythritol 2-phosphate + ADP + H(+)</text>
        <dbReference type="Rhea" id="RHEA:18437"/>
        <dbReference type="ChEBI" id="CHEBI:15378"/>
        <dbReference type="ChEBI" id="CHEBI:30616"/>
        <dbReference type="ChEBI" id="CHEBI:57823"/>
        <dbReference type="ChEBI" id="CHEBI:57919"/>
        <dbReference type="ChEBI" id="CHEBI:456216"/>
        <dbReference type="EC" id="2.7.1.148"/>
    </reaction>
</comment>
<comment type="pathway">
    <text evidence="6">Isoprenoid biosynthesis; isopentenyl diphosphate biosynthesis via DXP pathway; isopentenyl diphosphate from 1-deoxy-D-xylulose 5-phosphate: step 3/6.</text>
</comment>
<dbReference type="eggNOG" id="COG1947">
    <property type="taxonomic scope" value="Bacteria"/>
</dbReference>
<dbReference type="Gene3D" id="3.30.70.890">
    <property type="entry name" value="GHMP kinase, C-terminal domain"/>
    <property type="match status" value="1"/>
</dbReference>
<evidence type="ECO:0000256" key="1">
    <source>
        <dbReference type="ARBA" id="ARBA00017473"/>
    </source>
</evidence>
<evidence type="ECO:0000256" key="6">
    <source>
        <dbReference type="HAMAP-Rule" id="MF_00061"/>
    </source>
</evidence>
<dbReference type="HOGENOM" id="CLU_053057_0_0_0"/>
<dbReference type="Pfam" id="PF00288">
    <property type="entry name" value="GHMP_kinases_N"/>
    <property type="match status" value="1"/>
</dbReference>
<dbReference type="EMBL" id="FR872582">
    <property type="protein sequence ID" value="CCB89682.1"/>
    <property type="molecule type" value="Genomic_DNA"/>
</dbReference>
<keyword evidence="6" id="KW-0414">Isoprene biosynthesis</keyword>
<keyword evidence="3 6" id="KW-0547">Nucleotide-binding</keyword>
<evidence type="ECO:0000256" key="3">
    <source>
        <dbReference type="ARBA" id="ARBA00022741"/>
    </source>
</evidence>
<feature type="domain" description="GHMP kinase N-terminal" evidence="7">
    <location>
        <begin position="72"/>
        <end position="143"/>
    </location>
</feature>
<feature type="binding site" evidence="6">
    <location>
        <begin position="100"/>
        <end position="110"/>
    </location>
    <ligand>
        <name>ATP</name>
        <dbReference type="ChEBI" id="CHEBI:30616"/>
    </ligand>
</feature>
<evidence type="ECO:0000313" key="8">
    <source>
        <dbReference type="EMBL" id="CCB89682.1"/>
    </source>
</evidence>
<organism evidence="8 9">
    <name type="scientific">Simkania negevensis (strain ATCC VR-1471 / DSM 27360 / Z)</name>
    <dbReference type="NCBI Taxonomy" id="331113"/>
    <lineage>
        <taxon>Bacteria</taxon>
        <taxon>Pseudomonadati</taxon>
        <taxon>Chlamydiota</taxon>
        <taxon>Chlamydiia</taxon>
        <taxon>Parachlamydiales</taxon>
        <taxon>Simkaniaceae</taxon>
        <taxon>Simkania</taxon>
    </lineage>
</organism>
<keyword evidence="9" id="KW-1185">Reference proteome</keyword>
<dbReference type="InterPro" id="IPR036554">
    <property type="entry name" value="GHMP_kinase_C_sf"/>
</dbReference>
<reference evidence="8 9" key="1">
    <citation type="journal article" date="2011" name="Mol. Biol. Evol.">
        <title>Unity in variety--the pan-genome of the Chlamydiae.</title>
        <authorList>
            <person name="Collingro A."/>
            <person name="Tischler P."/>
            <person name="Weinmaier T."/>
            <person name="Penz T."/>
            <person name="Heinz E."/>
            <person name="Brunham R.C."/>
            <person name="Read T.D."/>
            <person name="Bavoil P.M."/>
            <person name="Sachse K."/>
            <person name="Kahane S."/>
            <person name="Friedman M.G."/>
            <person name="Rattei T."/>
            <person name="Myers G.S."/>
            <person name="Horn M."/>
        </authorList>
    </citation>
    <scope>NUCLEOTIDE SEQUENCE [LARGE SCALE GENOMIC DNA]</scope>
    <source>
        <strain evidence="9">ATCC VR-1471 / Z</strain>
    </source>
</reference>
<dbReference type="STRING" id="331113.SNE_A18050"/>
<dbReference type="SUPFAM" id="SSF55060">
    <property type="entry name" value="GHMP Kinase, C-terminal domain"/>
    <property type="match status" value="1"/>
</dbReference>
<feature type="active site" evidence="6">
    <location>
        <position position="18"/>
    </location>
</feature>
<comment type="similarity">
    <text evidence="6">Belongs to the GHMP kinase family. IspE subfamily.</text>
</comment>
<evidence type="ECO:0000256" key="4">
    <source>
        <dbReference type="ARBA" id="ARBA00022777"/>
    </source>
</evidence>
<proteinExistence type="inferred from homology"/>
<dbReference type="OrthoDB" id="9809438at2"/>
<dbReference type="HAMAP" id="MF_00061">
    <property type="entry name" value="IspE"/>
    <property type="match status" value="1"/>
</dbReference>
<evidence type="ECO:0000256" key="5">
    <source>
        <dbReference type="ARBA" id="ARBA00022840"/>
    </source>
</evidence>
<sequence length="294" mass="32607">MNLKREAKSKLALFSPAKLNLFFRVLAKREDGYHEIASLMQAISLGDILYFEKGDFDTLTSSDSSLPCDETNLIWRARALFREKTGLFFPVQIHVEKRIPVEAGLGGGSSNLATTLWALNELGGNIATEADLRLWAGTFSSDAPFFFSPGTAYCTGRGEKITALAPLPNRKLWLAKPEGGMSTPLVYRHCKPHACSSEDPKKLLEEHVYVNDLEAPAFTLRSQLSQVKQDLLSLGFDCVVMTGSGSTFFCFGDVKTPKLDGVEMIPVTFLTRSENCWYNSRECEKMMSYGSTTL</sequence>
<dbReference type="GO" id="GO:0016114">
    <property type="term" value="P:terpenoid biosynthetic process"/>
    <property type="evidence" value="ECO:0007669"/>
    <property type="project" value="UniProtKB-UniRule"/>
</dbReference>
<dbReference type="PANTHER" id="PTHR43527">
    <property type="entry name" value="4-DIPHOSPHOCYTIDYL-2-C-METHYL-D-ERYTHRITOL KINASE, CHLOROPLASTIC"/>
    <property type="match status" value="1"/>
</dbReference>
<keyword evidence="5 6" id="KW-0067">ATP-binding</keyword>
<dbReference type="PANTHER" id="PTHR43527:SF2">
    <property type="entry name" value="4-DIPHOSPHOCYTIDYL-2-C-METHYL-D-ERYTHRITOL KINASE, CHLOROPLASTIC"/>
    <property type="match status" value="1"/>
</dbReference>
<dbReference type="GO" id="GO:0005524">
    <property type="term" value="F:ATP binding"/>
    <property type="evidence" value="ECO:0007669"/>
    <property type="project" value="UniProtKB-UniRule"/>
</dbReference>
<dbReference type="KEGG" id="sng:SNE_A18050"/>
<evidence type="ECO:0000259" key="7">
    <source>
        <dbReference type="Pfam" id="PF00288"/>
    </source>
</evidence>
<dbReference type="Proteomes" id="UP000000496">
    <property type="component" value="Chromosome gsn.131"/>
</dbReference>
<dbReference type="AlphaFoldDB" id="F8L344"/>
<feature type="active site" evidence="6">
    <location>
        <position position="142"/>
    </location>
</feature>
<dbReference type="InterPro" id="IPR004424">
    <property type="entry name" value="IspE"/>
</dbReference>
<comment type="function">
    <text evidence="6">Catalyzes the phosphorylation of the position 2 hydroxy group of 4-diphosphocytidyl-2C-methyl-D-erythritol.</text>
</comment>
<dbReference type="InterPro" id="IPR014721">
    <property type="entry name" value="Ribsml_uS5_D2-typ_fold_subgr"/>
</dbReference>
<evidence type="ECO:0000256" key="2">
    <source>
        <dbReference type="ARBA" id="ARBA00022679"/>
    </source>
</evidence>
<dbReference type="NCBIfam" id="TIGR00154">
    <property type="entry name" value="ispE"/>
    <property type="match status" value="1"/>
</dbReference>
<dbReference type="UniPathway" id="UPA00056">
    <property type="reaction ID" value="UER00094"/>
</dbReference>
<dbReference type="EC" id="2.7.1.148" evidence="6"/>
<keyword evidence="2 6" id="KW-0808">Transferase</keyword>
<dbReference type="InterPro" id="IPR020568">
    <property type="entry name" value="Ribosomal_Su5_D2-typ_SF"/>
</dbReference>
<gene>
    <name evidence="6 8" type="primary">ispE</name>
    <name evidence="8" type="ordered locus">SNE_A18050</name>
</gene>
<dbReference type="GO" id="GO:0019288">
    <property type="term" value="P:isopentenyl diphosphate biosynthetic process, methylerythritol 4-phosphate pathway"/>
    <property type="evidence" value="ECO:0007669"/>
    <property type="project" value="UniProtKB-UniRule"/>
</dbReference>
<accession>F8L344</accession>
<dbReference type="PIRSF" id="PIRSF010376">
    <property type="entry name" value="IspE"/>
    <property type="match status" value="1"/>
</dbReference>